<keyword evidence="7" id="KW-0547">Nucleotide-binding</keyword>
<dbReference type="GO" id="GO:0016887">
    <property type="term" value="F:ATP hydrolysis activity"/>
    <property type="evidence" value="ECO:0007669"/>
    <property type="project" value="InterPro"/>
</dbReference>
<feature type="transmembrane region" description="Helical" evidence="13">
    <location>
        <begin position="437"/>
        <end position="458"/>
    </location>
</feature>
<keyword evidence="11 13" id="KW-0472">Membrane</keyword>
<dbReference type="InterPro" id="IPR027417">
    <property type="entry name" value="P-loop_NTPase"/>
</dbReference>
<evidence type="ECO:0000256" key="12">
    <source>
        <dbReference type="SAM" id="MobiDB-lite"/>
    </source>
</evidence>
<keyword evidence="6 13" id="KW-0812">Transmembrane</keyword>
<evidence type="ECO:0000259" key="14">
    <source>
        <dbReference type="PROSITE" id="PS50893"/>
    </source>
</evidence>
<sequence length="618" mass="67341">MSKLRLCAALRGTSGAAPAGTGRSTGWAAADGERIERSGRCPMPINVQGVRLGSILEDLSFTLEEGTITLLVGQTGAGKSSLLDLLSGLNRMDAGTIEYDGVPLWAGKSVQGEVLRDIGVVFQFPEHQLFARTVQAEFEYSLKPLGLAKAEVQARTLTALREVGLPEEMTAQSPLALSGGQKRRVALASTFATAPKWLFLDEPTAGLDPQAVQQLLAFLQTVKDKTAGGLIIATHDLDAFFPLADRVLLLDRGRLAADTTPQELCAKPDLLRQARVGLPSSVALSEAFATIGITLTSSPSSPHEMAAEIVQQYEASQSANQVASSAERLALPKDAPSGTDKTPRQAEVRAQSDSESEHRSERKHPQTGVSALLPTRLGAVLRSLDPRAKWAFYLLVSLGVLVQTRWVGLALATLITLGCMWVAEMWKREVWRMTKPFLYFIAFSIMLSGLKIGAGVSFEWSQALLTFRQLFKFLLLMLLGMWLSTTTSQLMMKQGLETALAPLKKLKLPIEAFALATSLMLRFVPVIMQELRRFSRITKARGKSVKGKLRLRDIGAVVVPLLLSVLRLGEDLSIAMEARGYARFGTRRTSAVRLRLVRKDRVLLLIGAMLLGIFLVAR</sequence>
<evidence type="ECO:0000256" key="5">
    <source>
        <dbReference type="ARBA" id="ARBA00022475"/>
    </source>
</evidence>
<dbReference type="OrthoDB" id="2035889at2"/>
<dbReference type="InterPro" id="IPR017871">
    <property type="entry name" value="ABC_transporter-like_CS"/>
</dbReference>
<gene>
    <name evidence="15" type="ORF">CIG75_16140</name>
</gene>
<keyword evidence="10 13" id="KW-1133">Transmembrane helix</keyword>
<feature type="transmembrane region" description="Helical" evidence="13">
    <location>
        <begin position="390"/>
        <end position="417"/>
    </location>
</feature>
<evidence type="ECO:0000313" key="15">
    <source>
        <dbReference type="EMBL" id="ASS76325.1"/>
    </source>
</evidence>
<dbReference type="Proteomes" id="UP000214688">
    <property type="component" value="Chromosome"/>
</dbReference>
<evidence type="ECO:0000256" key="11">
    <source>
        <dbReference type="ARBA" id="ARBA00023136"/>
    </source>
</evidence>
<dbReference type="InterPro" id="IPR003593">
    <property type="entry name" value="AAA+_ATPase"/>
</dbReference>
<dbReference type="PROSITE" id="PS00211">
    <property type="entry name" value="ABC_TRANSPORTER_1"/>
    <property type="match status" value="1"/>
</dbReference>
<dbReference type="Gene3D" id="3.40.50.300">
    <property type="entry name" value="P-loop containing nucleotide triphosphate hydrolases"/>
    <property type="match status" value="1"/>
</dbReference>
<dbReference type="SMART" id="SM00382">
    <property type="entry name" value="AAA"/>
    <property type="match status" value="1"/>
</dbReference>
<feature type="transmembrane region" description="Helical" evidence="13">
    <location>
        <begin position="470"/>
        <end position="492"/>
    </location>
</feature>
<keyword evidence="4" id="KW-0813">Transport</keyword>
<feature type="compositionally biased region" description="Basic and acidic residues" evidence="12">
    <location>
        <begin position="341"/>
        <end position="364"/>
    </location>
</feature>
<dbReference type="PANTHER" id="PTHR43553">
    <property type="entry name" value="HEAVY METAL TRANSPORTER"/>
    <property type="match status" value="1"/>
</dbReference>
<dbReference type="Pfam" id="PF00005">
    <property type="entry name" value="ABC_tran"/>
    <property type="match status" value="1"/>
</dbReference>
<evidence type="ECO:0000256" key="6">
    <source>
        <dbReference type="ARBA" id="ARBA00022692"/>
    </source>
</evidence>
<evidence type="ECO:0000256" key="10">
    <source>
        <dbReference type="ARBA" id="ARBA00022989"/>
    </source>
</evidence>
<proteinExistence type="inferred from homology"/>
<protein>
    <recommendedName>
        <fullName evidence="14">ABC transporter domain-containing protein</fullName>
    </recommendedName>
</protein>
<accession>A0A223D475</accession>
<dbReference type="GO" id="GO:0042626">
    <property type="term" value="F:ATPase-coupled transmembrane transporter activity"/>
    <property type="evidence" value="ECO:0007669"/>
    <property type="project" value="TreeGrafter"/>
</dbReference>
<evidence type="ECO:0000313" key="16">
    <source>
        <dbReference type="Proteomes" id="UP000214688"/>
    </source>
</evidence>
<comment type="similarity">
    <text evidence="3">Belongs to the ABC transporter superfamily.</text>
</comment>
<evidence type="ECO:0000256" key="9">
    <source>
        <dbReference type="ARBA" id="ARBA00022967"/>
    </source>
</evidence>
<evidence type="ECO:0000256" key="1">
    <source>
        <dbReference type="ARBA" id="ARBA00004141"/>
    </source>
</evidence>
<dbReference type="InterPro" id="IPR003439">
    <property type="entry name" value="ABC_transporter-like_ATP-bd"/>
</dbReference>
<dbReference type="GO" id="GO:0043190">
    <property type="term" value="C:ATP-binding cassette (ABC) transporter complex"/>
    <property type="evidence" value="ECO:0007669"/>
    <property type="project" value="TreeGrafter"/>
</dbReference>
<dbReference type="EMBL" id="CP022657">
    <property type="protein sequence ID" value="ASS76325.1"/>
    <property type="molecule type" value="Genomic_DNA"/>
</dbReference>
<evidence type="ECO:0000256" key="4">
    <source>
        <dbReference type="ARBA" id="ARBA00022448"/>
    </source>
</evidence>
<dbReference type="GO" id="GO:0005524">
    <property type="term" value="F:ATP binding"/>
    <property type="evidence" value="ECO:0007669"/>
    <property type="project" value="UniProtKB-KW"/>
</dbReference>
<dbReference type="InterPro" id="IPR003339">
    <property type="entry name" value="ABC/ECF_trnsptr_transmembrane"/>
</dbReference>
<evidence type="ECO:0000256" key="2">
    <source>
        <dbReference type="ARBA" id="ARBA00004202"/>
    </source>
</evidence>
<comment type="subcellular location">
    <subcellularLocation>
        <location evidence="2">Cell membrane</location>
        <topology evidence="2">Peripheral membrane protein</topology>
    </subcellularLocation>
    <subcellularLocation>
        <location evidence="1">Membrane</location>
        <topology evidence="1">Multi-pass membrane protein</topology>
    </subcellularLocation>
</comment>
<dbReference type="AlphaFoldDB" id="A0A223D475"/>
<keyword evidence="9" id="KW-1278">Translocase</keyword>
<keyword evidence="8" id="KW-0067">ATP-binding</keyword>
<dbReference type="Pfam" id="PF02361">
    <property type="entry name" value="CbiQ"/>
    <property type="match status" value="1"/>
</dbReference>
<feature type="domain" description="ABC transporter" evidence="14">
    <location>
        <begin position="30"/>
        <end position="277"/>
    </location>
</feature>
<feature type="transmembrane region" description="Helical" evidence="13">
    <location>
        <begin position="601"/>
        <end position="617"/>
    </location>
</feature>
<evidence type="ECO:0000256" key="3">
    <source>
        <dbReference type="ARBA" id="ARBA00005417"/>
    </source>
</evidence>
<dbReference type="InterPro" id="IPR015856">
    <property type="entry name" value="ABC_transpr_CbiO/EcfA_su"/>
</dbReference>
<feature type="region of interest" description="Disordered" evidence="12">
    <location>
        <begin position="329"/>
        <end position="368"/>
    </location>
</feature>
<organism evidence="15 16">
    <name type="scientific">Tumebacillus algifaecis</name>
    <dbReference type="NCBI Taxonomy" id="1214604"/>
    <lineage>
        <taxon>Bacteria</taxon>
        <taxon>Bacillati</taxon>
        <taxon>Bacillota</taxon>
        <taxon>Bacilli</taxon>
        <taxon>Bacillales</taxon>
        <taxon>Alicyclobacillaceae</taxon>
        <taxon>Tumebacillus</taxon>
    </lineage>
</organism>
<keyword evidence="16" id="KW-1185">Reference proteome</keyword>
<dbReference type="InterPro" id="IPR050095">
    <property type="entry name" value="ECF_ABC_transporter_ATP-bd"/>
</dbReference>
<dbReference type="KEGG" id="tab:CIG75_16140"/>
<dbReference type="SUPFAM" id="SSF52540">
    <property type="entry name" value="P-loop containing nucleoside triphosphate hydrolases"/>
    <property type="match status" value="1"/>
</dbReference>
<evidence type="ECO:0000256" key="8">
    <source>
        <dbReference type="ARBA" id="ARBA00022840"/>
    </source>
</evidence>
<evidence type="ECO:0000256" key="13">
    <source>
        <dbReference type="SAM" id="Phobius"/>
    </source>
</evidence>
<evidence type="ECO:0000256" key="7">
    <source>
        <dbReference type="ARBA" id="ARBA00022741"/>
    </source>
</evidence>
<dbReference type="CDD" id="cd03225">
    <property type="entry name" value="ABC_cobalt_CbiO_domain1"/>
    <property type="match status" value="1"/>
</dbReference>
<reference evidence="15 16" key="1">
    <citation type="journal article" date="2015" name="Int. J. Syst. Evol. Microbiol.">
        <title>Tumebacillus algifaecis sp. nov., isolated from decomposing algal scum.</title>
        <authorList>
            <person name="Wu Y.F."/>
            <person name="Zhang B."/>
            <person name="Xing P."/>
            <person name="Wu Q.L."/>
            <person name="Liu S.J."/>
        </authorList>
    </citation>
    <scope>NUCLEOTIDE SEQUENCE [LARGE SCALE GENOMIC DNA]</scope>
    <source>
        <strain evidence="15 16">THMBR28</strain>
    </source>
</reference>
<name>A0A223D475_9BACL</name>
<dbReference type="PROSITE" id="PS50893">
    <property type="entry name" value="ABC_TRANSPORTER_2"/>
    <property type="match status" value="1"/>
</dbReference>
<dbReference type="CDD" id="cd16914">
    <property type="entry name" value="EcfT"/>
    <property type="match status" value="1"/>
</dbReference>
<keyword evidence="5" id="KW-1003">Cell membrane</keyword>